<feature type="non-terminal residue" evidence="1">
    <location>
        <position position="1"/>
    </location>
</feature>
<protein>
    <recommendedName>
        <fullName evidence="3">Kazal-like domain-containing protein</fullName>
    </recommendedName>
</protein>
<feature type="non-terminal residue" evidence="1">
    <location>
        <position position="114"/>
    </location>
</feature>
<evidence type="ECO:0000313" key="1">
    <source>
        <dbReference type="EMBL" id="CAG7826642.1"/>
    </source>
</evidence>
<reference evidence="1" key="1">
    <citation type="submission" date="2021-06" db="EMBL/GenBank/DDBJ databases">
        <authorList>
            <person name="Hodson N. C."/>
            <person name="Mongue J. A."/>
            <person name="Jaron S. K."/>
        </authorList>
    </citation>
    <scope>NUCLEOTIDE SEQUENCE</scope>
</reference>
<dbReference type="AlphaFoldDB" id="A0A8J2L6S0"/>
<dbReference type="Proteomes" id="UP000708208">
    <property type="component" value="Unassembled WGS sequence"/>
</dbReference>
<evidence type="ECO:0008006" key="3">
    <source>
        <dbReference type="Google" id="ProtNLM"/>
    </source>
</evidence>
<dbReference type="EMBL" id="CAJVCH010540604">
    <property type="protein sequence ID" value="CAG7826642.1"/>
    <property type="molecule type" value="Genomic_DNA"/>
</dbReference>
<accession>A0A8J2L6S0</accession>
<proteinExistence type="predicted"/>
<comment type="caution">
    <text evidence="1">The sequence shown here is derived from an EMBL/GenBank/DDBJ whole genome shotgun (WGS) entry which is preliminary data.</text>
</comment>
<organism evidence="1 2">
    <name type="scientific">Allacma fusca</name>
    <dbReference type="NCBI Taxonomy" id="39272"/>
    <lineage>
        <taxon>Eukaryota</taxon>
        <taxon>Metazoa</taxon>
        <taxon>Ecdysozoa</taxon>
        <taxon>Arthropoda</taxon>
        <taxon>Hexapoda</taxon>
        <taxon>Collembola</taxon>
        <taxon>Symphypleona</taxon>
        <taxon>Sminthuridae</taxon>
        <taxon>Allacma</taxon>
    </lineage>
</organism>
<evidence type="ECO:0000313" key="2">
    <source>
        <dbReference type="Proteomes" id="UP000708208"/>
    </source>
</evidence>
<keyword evidence="2" id="KW-1185">Reference proteome</keyword>
<name>A0A8J2L6S0_9HEXA</name>
<sequence length="114" mass="12861">LLLIAQLAKCDSSCDCPIQNNYDQGYEQGYQERVCASSNINIWFHNKCWLDEFNLIHDAGLSIVPGSNCPHDESQPCIFLCVTTYNPICAFNRLTGTTQTFQNLCNYRCQNGGK</sequence>
<gene>
    <name evidence="1" type="ORF">AFUS01_LOCUS36686</name>
</gene>